<reference evidence="2" key="1">
    <citation type="submission" date="2017-01" db="EMBL/GenBank/DDBJ databases">
        <authorList>
            <person name="Varghese N."/>
            <person name="Submissions S."/>
        </authorList>
    </citation>
    <scope>NUCLEOTIDE SEQUENCE [LARGE SCALE GENOMIC DNA]</scope>
    <source>
        <strain evidence="2">CGMCC 1.7737</strain>
    </source>
</reference>
<proteinExistence type="predicted"/>
<dbReference type="AlphaFoldDB" id="A0A1N7EKB5"/>
<keyword evidence="2" id="KW-1185">Reference proteome</keyword>
<evidence type="ECO:0000313" key="2">
    <source>
        <dbReference type="Proteomes" id="UP000186914"/>
    </source>
</evidence>
<name>A0A1N7EKB5_9EURY</name>
<dbReference type="Proteomes" id="UP000186914">
    <property type="component" value="Unassembled WGS sequence"/>
</dbReference>
<dbReference type="InterPro" id="IPR045397">
    <property type="entry name" value="TumE-like"/>
</dbReference>
<evidence type="ECO:0000313" key="1">
    <source>
        <dbReference type="EMBL" id="SIR88530.1"/>
    </source>
</evidence>
<accession>A0A1N7EKB5</accession>
<dbReference type="Pfam" id="PF20126">
    <property type="entry name" value="TumE"/>
    <property type="match status" value="1"/>
</dbReference>
<dbReference type="EMBL" id="FTNO01000006">
    <property type="protein sequence ID" value="SIR88530.1"/>
    <property type="molecule type" value="Genomic_DNA"/>
</dbReference>
<sequence length="145" mass="17402">MVDGKRKRTPNRALLREIASILGFEEWIETISVFPSNRPDSIVISLRDEHYPEEYVRDAYIEIQSYVNGDFHITYLEDHFGDDWMCRWDRHESEDYSRDHFHSPPNATHDDGMNRDYPLELPSVFSRVVVPWVYDRMGDIWTEYE</sequence>
<gene>
    <name evidence="1" type="ORF">SAMN05421858_4332</name>
</gene>
<protein>
    <submittedName>
        <fullName evidence="1">Uncharacterized protein</fullName>
    </submittedName>
</protein>
<organism evidence="1 2">
    <name type="scientific">Haladaptatus litoreus</name>
    <dbReference type="NCBI Taxonomy" id="553468"/>
    <lineage>
        <taxon>Archaea</taxon>
        <taxon>Methanobacteriati</taxon>
        <taxon>Methanobacteriota</taxon>
        <taxon>Stenosarchaea group</taxon>
        <taxon>Halobacteria</taxon>
        <taxon>Halobacteriales</taxon>
        <taxon>Haladaptataceae</taxon>
        <taxon>Haladaptatus</taxon>
    </lineage>
</organism>